<sequence length="316" mass="35156">MVSPEKPPAAQNRPHSAMPLLTAGFFLQAHAVATYTLSRQIVYKEKRSNENKGRTMNDCTESYEESRTFNPESNEKERTAARRREHNGFPLASFAHADIRPSAPDMVEGVIFDLDGTLLDSMPWWENLGENYLISRGKTPAHDIRHHFKRLTLEGSARYMKEEYGLEESIAEISAGILAGIEHAYRDSIPLKPGVIEMLEAFSRSGVRMCVATATEHHCAQAALERLEVLHYFSAVFTCSEVGASKTEPLIFDISLAHLETPCETTFVMEDSLHAIETARRAGFPTIAVHEAASASDEAAIRRIADVYLDSFGLKA</sequence>
<dbReference type="Gene3D" id="3.40.50.1000">
    <property type="entry name" value="HAD superfamily/HAD-like"/>
    <property type="match status" value="1"/>
</dbReference>
<reference evidence="2 3" key="1">
    <citation type="submission" date="2012-08" db="EMBL/GenBank/DDBJ databases">
        <title>The Genome Sequence of Slackia piriformis YIT 12062.</title>
        <authorList>
            <consortium name="The Broad Institute Genome Sequencing Platform"/>
            <person name="Earl A."/>
            <person name="Ward D."/>
            <person name="Feldgarden M."/>
            <person name="Gevers D."/>
            <person name="Morotomi M."/>
            <person name="Walker B."/>
            <person name="Young S.K."/>
            <person name="Zeng Q."/>
            <person name="Gargeya S."/>
            <person name="Fitzgerald M."/>
            <person name="Haas B."/>
            <person name="Abouelleil A."/>
            <person name="Alvarado L."/>
            <person name="Arachchi H.M."/>
            <person name="Berlin A.M."/>
            <person name="Chapman S.B."/>
            <person name="Goldberg J."/>
            <person name="Griggs A."/>
            <person name="Gujja S."/>
            <person name="Hansen M."/>
            <person name="Howarth C."/>
            <person name="Imamovic A."/>
            <person name="Larimer J."/>
            <person name="McCowen C."/>
            <person name="Montmayeur A."/>
            <person name="Murphy C."/>
            <person name="Neiman D."/>
            <person name="Pearson M."/>
            <person name="Priest M."/>
            <person name="Roberts A."/>
            <person name="Saif S."/>
            <person name="Shea T."/>
            <person name="Sisk P."/>
            <person name="Sykes S."/>
            <person name="Wortman J."/>
            <person name="Nusbaum C."/>
            <person name="Birren B."/>
        </authorList>
    </citation>
    <scope>NUCLEOTIDE SEQUENCE [LARGE SCALE GENOMIC DNA]</scope>
    <source>
        <strain evidence="2 3">YIT 12062</strain>
    </source>
</reference>
<dbReference type="AlphaFoldDB" id="K0YUU7"/>
<dbReference type="InterPro" id="IPR041492">
    <property type="entry name" value="HAD_2"/>
</dbReference>
<gene>
    <name evidence="2" type="ORF">HMPREF9451_01782</name>
</gene>
<dbReference type="GO" id="GO:0016791">
    <property type="term" value="F:phosphatase activity"/>
    <property type="evidence" value="ECO:0007669"/>
    <property type="project" value="TreeGrafter"/>
</dbReference>
<dbReference type="SUPFAM" id="SSF56784">
    <property type="entry name" value="HAD-like"/>
    <property type="match status" value="1"/>
</dbReference>
<protein>
    <submittedName>
        <fullName evidence="2">HAD hydrolase, family IA</fullName>
    </submittedName>
</protein>
<dbReference type="SFLD" id="SFLDS00003">
    <property type="entry name" value="Haloacid_Dehalogenase"/>
    <property type="match status" value="1"/>
</dbReference>
<dbReference type="Gene3D" id="1.10.150.240">
    <property type="entry name" value="Putative phosphatase, domain 2"/>
    <property type="match status" value="1"/>
</dbReference>
<proteinExistence type="predicted"/>
<dbReference type="Proteomes" id="UP000006069">
    <property type="component" value="Unassembled WGS sequence"/>
</dbReference>
<dbReference type="InterPro" id="IPR036412">
    <property type="entry name" value="HAD-like_sf"/>
</dbReference>
<keyword evidence="3" id="KW-1185">Reference proteome</keyword>
<organism evidence="2 3">
    <name type="scientific">Slackia piriformis YIT 12062</name>
    <dbReference type="NCBI Taxonomy" id="742818"/>
    <lineage>
        <taxon>Bacteria</taxon>
        <taxon>Bacillati</taxon>
        <taxon>Actinomycetota</taxon>
        <taxon>Coriobacteriia</taxon>
        <taxon>Eggerthellales</taxon>
        <taxon>Eggerthellaceae</taxon>
        <taxon>Slackia</taxon>
    </lineage>
</organism>
<dbReference type="InterPro" id="IPR023214">
    <property type="entry name" value="HAD_sf"/>
</dbReference>
<accession>K0YUU7</accession>
<feature type="compositionally biased region" description="Basic and acidic residues" evidence="1">
    <location>
        <begin position="73"/>
        <end position="82"/>
    </location>
</feature>
<keyword evidence="2" id="KW-0378">Hydrolase</keyword>
<dbReference type="PANTHER" id="PTHR18901">
    <property type="entry name" value="2-DEOXYGLUCOSE-6-PHOSPHATE PHOSPHATASE 2"/>
    <property type="match status" value="1"/>
</dbReference>
<dbReference type="InterPro" id="IPR006439">
    <property type="entry name" value="HAD-SF_hydro_IA"/>
</dbReference>
<dbReference type="InParanoid" id="K0YUU7"/>
<dbReference type="HOGENOM" id="CLU_879689_0_0_11"/>
<dbReference type="PRINTS" id="PR00413">
    <property type="entry name" value="HADHALOGNASE"/>
</dbReference>
<dbReference type="SFLD" id="SFLDG01129">
    <property type="entry name" value="C1.5:_HAD__Beta-PGM__Phosphata"/>
    <property type="match status" value="1"/>
</dbReference>
<dbReference type="PANTHER" id="PTHR18901:SF38">
    <property type="entry name" value="PSEUDOURIDINE-5'-PHOSPHATASE"/>
    <property type="match status" value="1"/>
</dbReference>
<evidence type="ECO:0000313" key="3">
    <source>
        <dbReference type="Proteomes" id="UP000006069"/>
    </source>
</evidence>
<dbReference type="EMBL" id="ADMD01000009">
    <property type="protein sequence ID" value="EJZ83264.1"/>
    <property type="molecule type" value="Genomic_DNA"/>
</dbReference>
<evidence type="ECO:0000313" key="2">
    <source>
        <dbReference type="EMBL" id="EJZ83264.1"/>
    </source>
</evidence>
<dbReference type="Pfam" id="PF13419">
    <property type="entry name" value="HAD_2"/>
    <property type="match status" value="1"/>
</dbReference>
<name>K0YUU7_9ACTN</name>
<comment type="caution">
    <text evidence="2">The sequence shown here is derived from an EMBL/GenBank/DDBJ whole genome shotgun (WGS) entry which is preliminary data.</text>
</comment>
<dbReference type="eggNOG" id="COG0637">
    <property type="taxonomic scope" value="Bacteria"/>
</dbReference>
<feature type="region of interest" description="Disordered" evidence="1">
    <location>
        <begin position="48"/>
        <end position="82"/>
    </location>
</feature>
<dbReference type="InterPro" id="IPR023198">
    <property type="entry name" value="PGP-like_dom2"/>
</dbReference>
<evidence type="ECO:0000256" key="1">
    <source>
        <dbReference type="SAM" id="MobiDB-lite"/>
    </source>
</evidence>
<dbReference type="PATRIC" id="fig|742818.3.peg.1884"/>